<accession>A0AAN9I9T8</accession>
<proteinExistence type="predicted"/>
<protein>
    <submittedName>
        <fullName evidence="1">Uncharacterized protein</fullName>
    </submittedName>
</protein>
<gene>
    <name evidence="1" type="ORF">RJT34_27609</name>
</gene>
<keyword evidence="2" id="KW-1185">Reference proteome</keyword>
<dbReference type="Proteomes" id="UP001359559">
    <property type="component" value="Unassembled WGS sequence"/>
</dbReference>
<organism evidence="1 2">
    <name type="scientific">Clitoria ternatea</name>
    <name type="common">Butterfly pea</name>
    <dbReference type="NCBI Taxonomy" id="43366"/>
    <lineage>
        <taxon>Eukaryota</taxon>
        <taxon>Viridiplantae</taxon>
        <taxon>Streptophyta</taxon>
        <taxon>Embryophyta</taxon>
        <taxon>Tracheophyta</taxon>
        <taxon>Spermatophyta</taxon>
        <taxon>Magnoliopsida</taxon>
        <taxon>eudicotyledons</taxon>
        <taxon>Gunneridae</taxon>
        <taxon>Pentapetalae</taxon>
        <taxon>rosids</taxon>
        <taxon>fabids</taxon>
        <taxon>Fabales</taxon>
        <taxon>Fabaceae</taxon>
        <taxon>Papilionoideae</taxon>
        <taxon>50 kb inversion clade</taxon>
        <taxon>NPAAA clade</taxon>
        <taxon>indigoferoid/millettioid clade</taxon>
        <taxon>Phaseoleae</taxon>
        <taxon>Clitoria</taxon>
    </lineage>
</organism>
<dbReference type="AlphaFoldDB" id="A0AAN9I9T8"/>
<dbReference type="EMBL" id="JAYKXN010000007">
    <property type="protein sequence ID" value="KAK7271582.1"/>
    <property type="molecule type" value="Genomic_DNA"/>
</dbReference>
<evidence type="ECO:0000313" key="1">
    <source>
        <dbReference type="EMBL" id="KAK7271582.1"/>
    </source>
</evidence>
<evidence type="ECO:0000313" key="2">
    <source>
        <dbReference type="Proteomes" id="UP001359559"/>
    </source>
</evidence>
<reference evidence="1 2" key="1">
    <citation type="submission" date="2024-01" db="EMBL/GenBank/DDBJ databases">
        <title>The genomes of 5 underutilized Papilionoideae crops provide insights into root nodulation and disease resistance.</title>
        <authorList>
            <person name="Yuan L."/>
        </authorList>
    </citation>
    <scope>NUCLEOTIDE SEQUENCE [LARGE SCALE GENOMIC DNA]</scope>
    <source>
        <strain evidence="1">LY-2023</strain>
        <tissue evidence="1">Leaf</tissue>
    </source>
</reference>
<comment type="caution">
    <text evidence="1">The sequence shown here is derived from an EMBL/GenBank/DDBJ whole genome shotgun (WGS) entry which is preliminary data.</text>
</comment>
<name>A0AAN9I9T8_CLITE</name>
<sequence>MIFVHIFSQHWVRDLVQLRASASISHIVTLFLLCCSTLRPKFVKTLGFKIFNFGFVSLVRFSVGFGCGKITRKQRKNVAFVLLNGFHYCSVDRLCSTNQKLKPLCRNHGRFCKRIKSLHQKDLPSPACSLD</sequence>